<keyword evidence="4" id="KW-0812">Transmembrane</keyword>
<protein>
    <recommendedName>
        <fullName evidence="5">Glycosyl transferase family 1 domain-containing protein</fullName>
    </recommendedName>
</protein>
<keyword evidence="1" id="KW-0328">Glycosyltransferase</keyword>
<keyword evidence="4" id="KW-0472">Membrane</keyword>
<dbReference type="KEGG" id="cic:CICLE_v10018649mg"/>
<accession>V4U7M4</accession>
<dbReference type="EMBL" id="KI536661">
    <property type="protein sequence ID" value="ESR58156.1"/>
    <property type="molecule type" value="Genomic_DNA"/>
</dbReference>
<reference evidence="6 7" key="1">
    <citation type="submission" date="2013-10" db="EMBL/GenBank/DDBJ databases">
        <authorList>
            <consortium name="International Citrus Genome Consortium"/>
            <person name="Jenkins J."/>
            <person name="Schmutz J."/>
            <person name="Prochnik S."/>
            <person name="Rokhsar D."/>
            <person name="Gmitter F."/>
            <person name="Ollitrault P."/>
            <person name="Machado M."/>
            <person name="Talon M."/>
            <person name="Wincker P."/>
            <person name="Jaillon O."/>
            <person name="Morgante M."/>
        </authorList>
    </citation>
    <scope>NUCLEOTIDE SEQUENCE</scope>
    <source>
        <strain evidence="7">cv. Clemenules</strain>
    </source>
</reference>
<evidence type="ECO:0000313" key="7">
    <source>
        <dbReference type="Proteomes" id="UP000030687"/>
    </source>
</evidence>
<feature type="compositionally biased region" description="Basic residues" evidence="3">
    <location>
        <begin position="1006"/>
        <end position="1015"/>
    </location>
</feature>
<dbReference type="InterPro" id="IPR001296">
    <property type="entry name" value="Glyco_trans_1"/>
</dbReference>
<evidence type="ECO:0000256" key="4">
    <source>
        <dbReference type="SAM" id="Phobius"/>
    </source>
</evidence>
<dbReference type="OMA" id="FSCFVQE"/>
<dbReference type="InParanoid" id="V4U7M4"/>
<evidence type="ECO:0000256" key="2">
    <source>
        <dbReference type="SAM" id="Coils"/>
    </source>
</evidence>
<name>V4U7M4_CITCL</name>
<feature type="region of interest" description="Disordered" evidence="3">
    <location>
        <begin position="992"/>
        <end position="1038"/>
    </location>
</feature>
<dbReference type="Proteomes" id="UP000030687">
    <property type="component" value="Unassembled WGS sequence"/>
</dbReference>
<keyword evidence="1" id="KW-0808">Transferase</keyword>
<keyword evidence="7" id="KW-1185">Reference proteome</keyword>
<feature type="coiled-coil region" evidence="2">
    <location>
        <begin position="606"/>
        <end position="633"/>
    </location>
</feature>
<dbReference type="Gramene" id="ESR58156">
    <property type="protein sequence ID" value="ESR58156"/>
    <property type="gene ID" value="CICLE_v10018649mg"/>
</dbReference>
<evidence type="ECO:0000256" key="3">
    <source>
        <dbReference type="SAM" id="MobiDB-lite"/>
    </source>
</evidence>
<keyword evidence="4" id="KW-1133">Transmembrane helix</keyword>
<proteinExistence type="predicted"/>
<dbReference type="eggNOG" id="ENOG502QRZF">
    <property type="taxonomic scope" value="Eukaryota"/>
</dbReference>
<dbReference type="OrthoDB" id="1592604at2759"/>
<dbReference type="GO" id="GO:0016757">
    <property type="term" value="F:glycosyltransferase activity"/>
    <property type="evidence" value="ECO:0007669"/>
    <property type="project" value="UniProtKB-KW"/>
</dbReference>
<evidence type="ECO:0000256" key="1">
    <source>
        <dbReference type="ARBA" id="ARBA00022676"/>
    </source>
</evidence>
<organism evidence="6 7">
    <name type="scientific">Citrus clementina</name>
    <name type="common">Clementine</name>
    <name type="synonym">Citrus deliciosa x Citrus sinensis</name>
    <dbReference type="NCBI Taxonomy" id="85681"/>
    <lineage>
        <taxon>Eukaryota</taxon>
        <taxon>Viridiplantae</taxon>
        <taxon>Streptophyta</taxon>
        <taxon>Embryophyta</taxon>
        <taxon>Tracheophyta</taxon>
        <taxon>Spermatophyta</taxon>
        <taxon>Magnoliopsida</taxon>
        <taxon>eudicotyledons</taxon>
        <taxon>Gunneridae</taxon>
        <taxon>Pentapetalae</taxon>
        <taxon>rosids</taxon>
        <taxon>malvids</taxon>
        <taxon>Sapindales</taxon>
        <taxon>Rutaceae</taxon>
        <taxon>Aurantioideae</taxon>
        <taxon>Citrus</taxon>
    </lineage>
</organism>
<dbReference type="Gene3D" id="3.40.50.2000">
    <property type="entry name" value="Glycogen Phosphorylase B"/>
    <property type="match status" value="1"/>
</dbReference>
<evidence type="ECO:0000259" key="5">
    <source>
        <dbReference type="Pfam" id="PF00534"/>
    </source>
</evidence>
<dbReference type="SMR" id="V4U7M4"/>
<feature type="compositionally biased region" description="Polar residues" evidence="3">
    <location>
        <begin position="1029"/>
        <end position="1038"/>
    </location>
</feature>
<evidence type="ECO:0000313" key="6">
    <source>
        <dbReference type="EMBL" id="ESR58156.1"/>
    </source>
</evidence>
<keyword evidence="2" id="KW-0175">Coiled coil</keyword>
<dbReference type="AlphaFoldDB" id="V4U7M4"/>
<dbReference type="SUPFAM" id="SSF53756">
    <property type="entry name" value="UDP-Glycosyltransferase/glycogen phosphorylase"/>
    <property type="match status" value="1"/>
</dbReference>
<dbReference type="STRING" id="85681.V4U7M4"/>
<feature type="transmembrane region" description="Helical" evidence="4">
    <location>
        <begin position="49"/>
        <end position="70"/>
    </location>
</feature>
<dbReference type="PANTHER" id="PTHR46635">
    <property type="entry name" value="GLYCOSYL TRANSFERASE FAMILY 1 PROTEIN"/>
    <property type="match status" value="1"/>
</dbReference>
<sequence>MGSLESGLVVPLKRDNLGRSSSRTERQHSFLQRNRSRFSRFLFFKKLDYLLWICTVAVFLFFVVIFQLFLPGSVTVMDESQGSLRDFDKVPADLMFLKEMGLLDFGEEVTFLPLKLMEKFQSEDKDVNLTSVFHRKLHRFGYRKPQLALVFPDLLIDPQQLQMVTIAIALREIGYAIQVYSLEDGRAHEVWRNIGVPVAILQTGREKASFVNWLNYDGILVNSLEAKVVISNIMQEPFKSLPLVWTIHEGTLATRARNYASSGQLELLNDWKKVFNRATVVVFPDYVLPMMYSAFDAGNYYVIPGSPAKAWEADTNMDLYNDTVRVKMGFKPDDLVIAIVGTQFMYRGLWLEHALILRALLPLFSEVSVENESNSPIKVMILSGDSTSNYSVVIEAIAHNLHYPLGVVKHIAAEGDVDSVLNTADVVIYGSFLEEQTFPEILVKALCFRKPIIAPDLSNIRKYVDDRVNGYLFPKENIKALTHIILQVITNGKISPFARNIASIGRRSVKNLMALETIEGYAMLLENVLKLPSEVAFPKSIKELSPKLKEEWQWHLFEAFLNSTHEDRTSRSNRFLNQIELLQSNHTERDSYLPVPETDDSFLYDIWKEEKDIEMLNVRKRREEEELKDRIDQSHGTWDEVYRSAKRADRAKNDLHERDEGELERTGQPLCIYEPYLGEGTWPFLHHRSLYRGIGLSSKGRRPRRDDVDAPSRLPLLNNPYYRDILGEYGAFFAIANRIDRLHKNAWIGFQSWRATANKVSLSRIAENALVDAIQARRHGDALYFWVRMDVDSRNPLRQDFWSFCDAINAGNCKVTFSESLKRMYGIKHELEFLPLMPQDGDTWSVMQSWVLPTRSFLEFVMFSRMFVDALDAQMYDEHHESGRCYLSLSKDKHCYSRLLELLVNVWAYHSARRMVYVNPETGAMQEQHKFKSRRGQMWVRWFSYSTLKSMDEDMAEEADSDHPRRRWLWPSTGEVVWQGVFEKERHLRNKLKEKRKQQSKDKQTRQKRKRRQKVIGKYVKPPPEETENSNSTTILHQ</sequence>
<dbReference type="PANTHER" id="PTHR46635:SF1">
    <property type="entry name" value="GLYCOSYL TRANSFERASE FAMILY 1 PROTEIN"/>
    <property type="match status" value="1"/>
</dbReference>
<dbReference type="Pfam" id="PF00534">
    <property type="entry name" value="Glycos_transf_1"/>
    <property type="match status" value="1"/>
</dbReference>
<dbReference type="FunCoup" id="V4U7M4">
    <property type="interactions" value="1767"/>
</dbReference>
<feature type="domain" description="Glycosyl transferase family 1" evidence="5">
    <location>
        <begin position="381"/>
        <end position="493"/>
    </location>
</feature>
<gene>
    <name evidence="6" type="ORF">CICLE_v10018649mg</name>
</gene>